<sequence length="545" mass="61761">MSQVVNNLRAAFQKLTSDVDRALLTRVGNQEQLSIVWNEVLRFYEAAEINKEAFSAVEWSTISQAIKDMVAYLDAAALASADPPEALPLAAAQRVMTGRKGRPRVEIHREVLIEGSLHRSNEAIGEVVGCSARTVRRRKLEQGLAAPALPVFEEQVDENGDIVLHRNPPPRREQTLTDEELDFLVQEILTRFPNFGQSMINGALRSASIYVTRERLVASYIRVHGAPRPFGDNTITRRKYSVAGANSLWHHDGQHGLIKYKFVIHCFIDGLSRFITGIRVNTNNRAATVLDLFLDAISKHGCPSRARGDHGTENLLVAAWMEEHQGPDRGSYIFGRSVHNTRIERLWVDVTQGFGKKWKEFFLDLEMQCGLDPQDPMHIWLLHHLFLDALNRDATVWAEAWNSHIMKIDGQPNRSPRDMFFFSMMENGPRGMQYLLDEHIEDLANYGVDWEDADNPQIMQHLLANNPHEADDRARAARNLPPRMNEVVCEAPPAPMLPPLVQILDQALLTRVNLQSDDMGVRQIVWMEALNIFVHLLGHAQFILP</sequence>
<dbReference type="GO" id="GO:0003676">
    <property type="term" value="F:nucleic acid binding"/>
    <property type="evidence" value="ECO:0007669"/>
    <property type="project" value="InterPro"/>
</dbReference>
<accession>A0A409Y268</accession>
<gene>
    <name evidence="2" type="ORF">CVT26_001047</name>
</gene>
<dbReference type="Pfam" id="PF24764">
    <property type="entry name" value="rva_4"/>
    <property type="match status" value="1"/>
</dbReference>
<comment type="caution">
    <text evidence="2">The sequence shown here is derived from an EMBL/GenBank/DDBJ whole genome shotgun (WGS) entry which is preliminary data.</text>
</comment>
<dbReference type="OrthoDB" id="3353107at2759"/>
<dbReference type="SUPFAM" id="SSF53098">
    <property type="entry name" value="Ribonuclease H-like"/>
    <property type="match status" value="1"/>
</dbReference>
<organism evidence="2 3">
    <name type="scientific">Gymnopilus dilepis</name>
    <dbReference type="NCBI Taxonomy" id="231916"/>
    <lineage>
        <taxon>Eukaryota</taxon>
        <taxon>Fungi</taxon>
        <taxon>Dikarya</taxon>
        <taxon>Basidiomycota</taxon>
        <taxon>Agaricomycotina</taxon>
        <taxon>Agaricomycetes</taxon>
        <taxon>Agaricomycetidae</taxon>
        <taxon>Agaricales</taxon>
        <taxon>Agaricineae</taxon>
        <taxon>Hymenogastraceae</taxon>
        <taxon>Gymnopilus</taxon>
    </lineage>
</organism>
<name>A0A409Y268_9AGAR</name>
<dbReference type="PANTHER" id="PTHR46791:SF5">
    <property type="entry name" value="CLR5 DOMAIN-CONTAINING PROTEIN-RELATED"/>
    <property type="match status" value="1"/>
</dbReference>
<dbReference type="InParanoid" id="A0A409Y268"/>
<evidence type="ECO:0000313" key="2">
    <source>
        <dbReference type="EMBL" id="PPQ97082.1"/>
    </source>
</evidence>
<evidence type="ECO:0000259" key="1">
    <source>
        <dbReference type="Pfam" id="PF24764"/>
    </source>
</evidence>
<dbReference type="AlphaFoldDB" id="A0A409Y268"/>
<dbReference type="Proteomes" id="UP000284706">
    <property type="component" value="Unassembled WGS sequence"/>
</dbReference>
<protein>
    <recommendedName>
        <fullName evidence="1">Integrase core domain-containing protein</fullName>
    </recommendedName>
</protein>
<dbReference type="InterPro" id="IPR036397">
    <property type="entry name" value="RNaseH_sf"/>
</dbReference>
<dbReference type="STRING" id="231916.A0A409Y268"/>
<reference evidence="2 3" key="1">
    <citation type="journal article" date="2018" name="Evol. Lett.">
        <title>Horizontal gene cluster transfer increased hallucinogenic mushroom diversity.</title>
        <authorList>
            <person name="Reynolds H.T."/>
            <person name="Vijayakumar V."/>
            <person name="Gluck-Thaler E."/>
            <person name="Korotkin H.B."/>
            <person name="Matheny P.B."/>
            <person name="Slot J.C."/>
        </authorList>
    </citation>
    <scope>NUCLEOTIDE SEQUENCE [LARGE SCALE GENOMIC DNA]</scope>
    <source>
        <strain evidence="2 3">SRW20</strain>
    </source>
</reference>
<dbReference type="PANTHER" id="PTHR46791">
    <property type="entry name" value="EXPRESSED PROTEIN"/>
    <property type="match status" value="1"/>
</dbReference>
<dbReference type="EMBL" id="NHYE01001294">
    <property type="protein sequence ID" value="PPQ97082.1"/>
    <property type="molecule type" value="Genomic_DNA"/>
</dbReference>
<dbReference type="InterPro" id="IPR058913">
    <property type="entry name" value="Integrase_dom_put"/>
</dbReference>
<proteinExistence type="predicted"/>
<feature type="domain" description="Integrase core" evidence="1">
    <location>
        <begin position="240"/>
        <end position="427"/>
    </location>
</feature>
<dbReference type="InterPro" id="IPR012337">
    <property type="entry name" value="RNaseH-like_sf"/>
</dbReference>
<dbReference type="Gene3D" id="3.30.420.10">
    <property type="entry name" value="Ribonuclease H-like superfamily/Ribonuclease H"/>
    <property type="match status" value="1"/>
</dbReference>
<keyword evidence="3" id="KW-1185">Reference proteome</keyword>
<evidence type="ECO:0000313" key="3">
    <source>
        <dbReference type="Proteomes" id="UP000284706"/>
    </source>
</evidence>